<accession>A0A915JSA9</accession>
<evidence type="ECO:0000313" key="2">
    <source>
        <dbReference type="Proteomes" id="UP000887565"/>
    </source>
</evidence>
<protein>
    <submittedName>
        <fullName evidence="3">Uncharacterized protein</fullName>
    </submittedName>
</protein>
<sequence>MSSLVIKVSYFELPCFNKRQYFSRKKYGCPYNHRLAIGLANPGEESPARHMAEDFQEGFLLHFPQLRNKEYEEKCRECMDLDQKLTEAGQTYEKNQAEINETKVAIERLSRENSERIAQLQEELAKLQQQLQNCKEVFKKWQLFNK</sequence>
<proteinExistence type="predicted"/>
<organism evidence="2 3">
    <name type="scientific">Romanomermis culicivorax</name>
    <name type="common">Nematode worm</name>
    <dbReference type="NCBI Taxonomy" id="13658"/>
    <lineage>
        <taxon>Eukaryota</taxon>
        <taxon>Metazoa</taxon>
        <taxon>Ecdysozoa</taxon>
        <taxon>Nematoda</taxon>
        <taxon>Enoplea</taxon>
        <taxon>Dorylaimia</taxon>
        <taxon>Mermithida</taxon>
        <taxon>Mermithoidea</taxon>
        <taxon>Mermithidae</taxon>
        <taxon>Romanomermis</taxon>
    </lineage>
</organism>
<name>A0A915JSA9_ROMCU</name>
<evidence type="ECO:0000256" key="1">
    <source>
        <dbReference type="SAM" id="Coils"/>
    </source>
</evidence>
<evidence type="ECO:0000313" key="3">
    <source>
        <dbReference type="WBParaSite" id="nRc.2.0.1.t28988-RA"/>
    </source>
</evidence>
<dbReference type="WBParaSite" id="nRc.2.0.1.t28988-RA">
    <property type="protein sequence ID" value="nRc.2.0.1.t28988-RA"/>
    <property type="gene ID" value="nRc.2.0.1.g28988"/>
</dbReference>
<keyword evidence="1" id="KW-0175">Coiled coil</keyword>
<keyword evidence="2" id="KW-1185">Reference proteome</keyword>
<dbReference type="Proteomes" id="UP000887565">
    <property type="component" value="Unplaced"/>
</dbReference>
<dbReference type="AlphaFoldDB" id="A0A915JSA9"/>
<reference evidence="3" key="1">
    <citation type="submission" date="2022-11" db="UniProtKB">
        <authorList>
            <consortium name="WormBaseParasite"/>
        </authorList>
    </citation>
    <scope>IDENTIFICATION</scope>
</reference>
<feature type="coiled-coil region" evidence="1">
    <location>
        <begin position="92"/>
        <end position="137"/>
    </location>
</feature>